<dbReference type="PROSITE" id="PS50110">
    <property type="entry name" value="RESPONSE_REGULATORY"/>
    <property type="match status" value="1"/>
</dbReference>
<dbReference type="RefSeq" id="WP_340348563.1">
    <property type="nucleotide sequence ID" value="NZ_JBBKZT010000053.1"/>
</dbReference>
<reference evidence="4 5" key="1">
    <citation type="submission" date="2024-03" db="EMBL/GenBank/DDBJ databases">
        <title>Novel species of the genus Variovorax.</title>
        <authorList>
            <person name="Liu Q."/>
            <person name="Xin Y.-H."/>
        </authorList>
    </citation>
    <scope>NUCLEOTIDE SEQUENCE [LARGE SCALE GENOMIC DNA]</scope>
    <source>
        <strain evidence="4 5">KACC 18900</strain>
    </source>
</reference>
<name>A0ABU8X0D8_9BURK</name>
<dbReference type="Pfam" id="PF00072">
    <property type="entry name" value="Response_reg"/>
    <property type="match status" value="1"/>
</dbReference>
<protein>
    <submittedName>
        <fullName evidence="4">Response regulator</fullName>
    </submittedName>
</protein>
<evidence type="ECO:0000313" key="5">
    <source>
        <dbReference type="Proteomes" id="UP001385892"/>
    </source>
</evidence>
<evidence type="ECO:0000313" key="4">
    <source>
        <dbReference type="EMBL" id="MEJ8852619.1"/>
    </source>
</evidence>
<proteinExistence type="predicted"/>
<keyword evidence="5" id="KW-1185">Reference proteome</keyword>
<feature type="modified residue" description="4-aspartylphosphate" evidence="2">
    <location>
        <position position="56"/>
    </location>
</feature>
<dbReference type="InterPro" id="IPR001789">
    <property type="entry name" value="Sig_transdc_resp-reg_receiver"/>
</dbReference>
<dbReference type="PANTHER" id="PTHR44591">
    <property type="entry name" value="STRESS RESPONSE REGULATOR PROTEIN 1"/>
    <property type="match status" value="1"/>
</dbReference>
<gene>
    <name evidence="4" type="ORF">WKW82_38840</name>
</gene>
<feature type="domain" description="Response regulatory" evidence="3">
    <location>
        <begin position="7"/>
        <end position="121"/>
    </location>
</feature>
<comment type="caution">
    <text evidence="4">The sequence shown here is derived from an EMBL/GenBank/DDBJ whole genome shotgun (WGS) entry which is preliminary data.</text>
</comment>
<dbReference type="SMART" id="SM00448">
    <property type="entry name" value="REC"/>
    <property type="match status" value="1"/>
</dbReference>
<dbReference type="SUPFAM" id="SSF52172">
    <property type="entry name" value="CheY-like"/>
    <property type="match status" value="1"/>
</dbReference>
<dbReference type="InterPro" id="IPR050595">
    <property type="entry name" value="Bact_response_regulator"/>
</dbReference>
<sequence length="126" mass="13339">MVEHGPFIAVVDDDSPVRTMLARVLRLANFRVADFSSGGHFLGALEVQAPACAIVDLHMPGLSGFEVLTRMRAANVHVPVILMTGSDDDALERSAIAATATRLLRKPFSSTELLTAIAAATGLQTP</sequence>
<evidence type="ECO:0000259" key="3">
    <source>
        <dbReference type="PROSITE" id="PS50110"/>
    </source>
</evidence>
<dbReference type="EMBL" id="JBBKZT010000053">
    <property type="protein sequence ID" value="MEJ8852619.1"/>
    <property type="molecule type" value="Genomic_DNA"/>
</dbReference>
<organism evidence="4 5">
    <name type="scientific">Variovorax rhizosphaerae</name>
    <dbReference type="NCBI Taxonomy" id="1836200"/>
    <lineage>
        <taxon>Bacteria</taxon>
        <taxon>Pseudomonadati</taxon>
        <taxon>Pseudomonadota</taxon>
        <taxon>Betaproteobacteria</taxon>
        <taxon>Burkholderiales</taxon>
        <taxon>Comamonadaceae</taxon>
        <taxon>Variovorax</taxon>
    </lineage>
</organism>
<dbReference type="PANTHER" id="PTHR44591:SF25">
    <property type="entry name" value="CHEMOTAXIS TWO-COMPONENT RESPONSE REGULATOR"/>
    <property type="match status" value="1"/>
</dbReference>
<keyword evidence="1 2" id="KW-0597">Phosphoprotein</keyword>
<evidence type="ECO:0000256" key="1">
    <source>
        <dbReference type="ARBA" id="ARBA00022553"/>
    </source>
</evidence>
<dbReference type="Gene3D" id="3.40.50.2300">
    <property type="match status" value="1"/>
</dbReference>
<dbReference type="InterPro" id="IPR011006">
    <property type="entry name" value="CheY-like_superfamily"/>
</dbReference>
<dbReference type="Proteomes" id="UP001385892">
    <property type="component" value="Unassembled WGS sequence"/>
</dbReference>
<evidence type="ECO:0000256" key="2">
    <source>
        <dbReference type="PROSITE-ProRule" id="PRU00169"/>
    </source>
</evidence>
<accession>A0ABU8X0D8</accession>